<dbReference type="OrthoDB" id="7784140at2"/>
<protein>
    <submittedName>
        <fullName evidence="1">Uncharacterized protein</fullName>
    </submittedName>
</protein>
<reference evidence="1 2" key="1">
    <citation type="submission" date="2017-04" db="EMBL/GenBank/DDBJ databases">
        <authorList>
            <person name="Afonso C.L."/>
            <person name="Miller P.J."/>
            <person name="Scott M.A."/>
            <person name="Spackman E."/>
            <person name="Goraichik I."/>
            <person name="Dimitrov K.M."/>
            <person name="Suarez D.L."/>
            <person name="Swayne D.E."/>
        </authorList>
    </citation>
    <scope>NUCLEOTIDE SEQUENCE [LARGE SCALE GENOMIC DNA]</scope>
    <source>
        <strain evidence="1 2">CGMCC 1.10972</strain>
    </source>
</reference>
<keyword evidence="2" id="KW-1185">Reference proteome</keyword>
<name>A0A1W1Z3X3_9HYPH</name>
<proteinExistence type="predicted"/>
<gene>
    <name evidence="1" type="ORF">SAMN06297251_102140</name>
</gene>
<accession>A0A1W1Z3X3</accession>
<sequence>MDRAVNVRPNQQMTAGDGQNIQEFLRAGIARLIQDAFGSTGYYSGFQISRRDVWEIQFTEGRLYVSGQAYSERSPAPINLYNQRPLEGQRKIATIVARGEPVDSDDQPRKFLKDVNTRETQVNTVSMLKTWTVFLEAIVGPPAAQPVAPAAPAGYVKIGEVELTSGGIPSTDGIRMSLETELPNVTDILMSVDVLEDWREQTEVSVGRLRTDLFALSRSLENYASLALLQEVLQRLSATEKTANDALALASDEPFLLDFIEEFASEEASDTGYAGYSARIKDGRLRFPRTEGNIQGGIQLANAIDPKVDKVGDVITPKSSARTVIDNSGSLGPSVRLQSYTIAEQPVSYTPPSSPSGYQAPVVNQPTKTVAQTQEPAKTWLPSTQSLSQVQASLGSGYTVTVKSPPNQFGVASYYVVKK</sequence>
<dbReference type="RefSeq" id="WP_139798176.1">
    <property type="nucleotide sequence ID" value="NZ_FWXR01000002.1"/>
</dbReference>
<dbReference type="AlphaFoldDB" id="A0A1W1Z3X3"/>
<dbReference type="EMBL" id="FWXR01000002">
    <property type="protein sequence ID" value="SMC43170.1"/>
    <property type="molecule type" value="Genomic_DNA"/>
</dbReference>
<evidence type="ECO:0000313" key="1">
    <source>
        <dbReference type="EMBL" id="SMC43170.1"/>
    </source>
</evidence>
<organism evidence="1 2">
    <name type="scientific">Fulvimarina manganoxydans</name>
    <dbReference type="NCBI Taxonomy" id="937218"/>
    <lineage>
        <taxon>Bacteria</taxon>
        <taxon>Pseudomonadati</taxon>
        <taxon>Pseudomonadota</taxon>
        <taxon>Alphaproteobacteria</taxon>
        <taxon>Hyphomicrobiales</taxon>
        <taxon>Aurantimonadaceae</taxon>
        <taxon>Fulvimarina</taxon>
    </lineage>
</organism>
<evidence type="ECO:0000313" key="2">
    <source>
        <dbReference type="Proteomes" id="UP000192656"/>
    </source>
</evidence>
<dbReference type="Proteomes" id="UP000192656">
    <property type="component" value="Unassembled WGS sequence"/>
</dbReference>
<dbReference type="STRING" id="937218.SAMN06297251_102140"/>